<dbReference type="Proteomes" id="UP001500191">
    <property type="component" value="Unassembled WGS sequence"/>
</dbReference>
<accession>A0ABN1BPI2</accession>
<dbReference type="SUPFAM" id="SSF52266">
    <property type="entry name" value="SGNH hydrolase"/>
    <property type="match status" value="1"/>
</dbReference>
<sequence>MTTPTTPTKTAAPPATPADARTGTLRDAALALPGPARLAALTLLLLPPGGLIAAVVSLCTPDPHHPVPVSARALGSGETFKALERHLDANLPGRDAVIGVVNTARYLTTRGGSDEVTLGAGGWLFLRSELAAPPRQAAHLRERADLIADLNRDLQRRGVTLLVAVSPNKSRVQAAQLPGGALPGWTTNTYADFQALLRGRGVHSVDLLTPMQRAARTDAQYYRTDTHWNQDGARTAAQATAQAIRALAPDLPPTAFTTSAAPTAPRPGDLLHLMGLQVTPDALRPHADTEATETTVAAGGDLGGGLLGDAPQVLLAGTSYGLRGNYHGALQQALGSAVLNVSREGADFSGSLRPALRDPAFQAAPPRVLVWELPERFLPLPLDEEDHIPLAP</sequence>
<evidence type="ECO:0000313" key="10">
    <source>
        <dbReference type="Proteomes" id="UP001500191"/>
    </source>
</evidence>
<feature type="domain" description="AlgX/AlgJ SGNH hydrolase-like" evidence="8">
    <location>
        <begin position="116"/>
        <end position="375"/>
    </location>
</feature>
<reference evidence="9 10" key="1">
    <citation type="journal article" date="2019" name="Int. J. Syst. Evol. Microbiol.">
        <title>The Global Catalogue of Microorganisms (GCM) 10K type strain sequencing project: providing services to taxonomists for standard genome sequencing and annotation.</title>
        <authorList>
            <consortium name="The Broad Institute Genomics Platform"/>
            <consortium name="The Broad Institute Genome Sequencing Center for Infectious Disease"/>
            <person name="Wu L."/>
            <person name="Ma J."/>
        </authorList>
    </citation>
    <scope>NUCLEOTIDE SEQUENCE [LARGE SCALE GENOMIC DNA]</scope>
    <source>
        <strain evidence="9 10">JCM 14368</strain>
    </source>
</reference>
<dbReference type="EMBL" id="BAAADB010000004">
    <property type="protein sequence ID" value="GAA0502228.1"/>
    <property type="molecule type" value="Genomic_DNA"/>
</dbReference>
<keyword evidence="5" id="KW-0574">Periplasm</keyword>
<evidence type="ECO:0000313" key="9">
    <source>
        <dbReference type="EMBL" id="GAA0502228.1"/>
    </source>
</evidence>
<organism evidence="9 10">
    <name type="scientific">Deinococcus depolymerans</name>
    <dbReference type="NCBI Taxonomy" id="392408"/>
    <lineage>
        <taxon>Bacteria</taxon>
        <taxon>Thermotogati</taxon>
        <taxon>Deinococcota</taxon>
        <taxon>Deinococci</taxon>
        <taxon>Deinococcales</taxon>
        <taxon>Deinococcaceae</taxon>
        <taxon>Deinococcus</taxon>
    </lineage>
</organism>
<dbReference type="Pfam" id="PF16822">
    <property type="entry name" value="ALGX"/>
    <property type="match status" value="1"/>
</dbReference>
<comment type="subcellular location">
    <subcellularLocation>
        <location evidence="1">Periplasm</location>
    </subcellularLocation>
</comment>
<keyword evidence="3" id="KW-0808">Transferase</keyword>
<dbReference type="RefSeq" id="WP_343756158.1">
    <property type="nucleotide sequence ID" value="NZ_BAAADB010000004.1"/>
</dbReference>
<evidence type="ECO:0000256" key="3">
    <source>
        <dbReference type="ARBA" id="ARBA00022679"/>
    </source>
</evidence>
<evidence type="ECO:0000256" key="7">
    <source>
        <dbReference type="SAM" id="MobiDB-lite"/>
    </source>
</evidence>
<keyword evidence="6" id="KW-0016">Alginate biosynthesis</keyword>
<keyword evidence="4" id="KW-0732">Signal</keyword>
<dbReference type="GO" id="GO:0051301">
    <property type="term" value="P:cell division"/>
    <property type="evidence" value="ECO:0007669"/>
    <property type="project" value="UniProtKB-KW"/>
</dbReference>
<evidence type="ECO:0000256" key="4">
    <source>
        <dbReference type="ARBA" id="ARBA00022729"/>
    </source>
</evidence>
<comment type="pathway">
    <text evidence="2">Glycan biosynthesis; alginate biosynthesis.</text>
</comment>
<keyword evidence="9" id="KW-0132">Cell division</keyword>
<evidence type="ECO:0000259" key="8">
    <source>
        <dbReference type="Pfam" id="PF16822"/>
    </source>
</evidence>
<name>A0ABN1BPI2_9DEIO</name>
<feature type="region of interest" description="Disordered" evidence="7">
    <location>
        <begin position="1"/>
        <end position="20"/>
    </location>
</feature>
<keyword evidence="9" id="KW-0131">Cell cycle</keyword>
<dbReference type="InterPro" id="IPR031811">
    <property type="entry name" value="ALGX/ALGJ_SGNH-like"/>
</dbReference>
<comment type="caution">
    <text evidence="9">The sequence shown here is derived from an EMBL/GenBank/DDBJ whole genome shotgun (WGS) entry which is preliminary data.</text>
</comment>
<evidence type="ECO:0000256" key="5">
    <source>
        <dbReference type="ARBA" id="ARBA00022764"/>
    </source>
</evidence>
<keyword evidence="10" id="KW-1185">Reference proteome</keyword>
<evidence type="ECO:0000256" key="2">
    <source>
        <dbReference type="ARBA" id="ARBA00005182"/>
    </source>
</evidence>
<gene>
    <name evidence="9" type="ORF">GCM10008937_07280</name>
</gene>
<proteinExistence type="predicted"/>
<evidence type="ECO:0000256" key="6">
    <source>
        <dbReference type="ARBA" id="ARBA00022841"/>
    </source>
</evidence>
<evidence type="ECO:0000256" key="1">
    <source>
        <dbReference type="ARBA" id="ARBA00004418"/>
    </source>
</evidence>
<protein>
    <submittedName>
        <fullName evidence="9">Cell division protein FtsQ</fullName>
    </submittedName>
</protein>